<sequence>MSTTILLWLMFNTLMMVAMHQIPIVIHVGGDYSVATNMTGFPYKPIYGLPDHLNCAHELRKEFYECENYAKQSWLITLDEYFYPTQKFCCFVWQQMECEIPVARKCQQQQYSELIEQKTLQMFEQICQSKSFGRSSFFCWFTEDRKDICIIVAIALILMMIVGCIIGCITKRFNSSNIVGGKNLEKIGFPVKTLKQLPPPPPPSSSTTTTTVVEPTTTAMNIVAKPPVITKTAMPTTVIELGTKGVHGTTTMENIPKLTSSTKTVVKPMVEMVVARPPSATIVKPTITTVGGAESVHGTTLKQTLYSTNTIENIPKPTTSAATLVKPTVEMVPRPPSPHATTIVEPTVKMMPRPPSPHATTIVEPTVEMVARPPSPHATTIVEPTVEMVPRPPSPHATTIVEPTVEMVPRPPSPHATTIVEPTVEMVPRPPSPHATTIVEPTVEMMARPLSPPMTTALESVPETIPQFSESDQPRMLTEAEYEEFLSLPEIPLNWNPVLPKVPKVKEPLKQIELSIYSKINRHHVPEIRGWKPSLSTIPEEPPTGKQRYRKLFRRTKPKKIIKSKIFGNSPPSSLSPKRSTTTVGGKPGSKLKITSPSKKTISKISGKSPSSSSMVPQQQQQNMTEQPITLTYGRGKFVTQITSNVSQLPSAFNFDATKFD</sequence>
<dbReference type="Proteomes" id="UP000828236">
    <property type="component" value="Unassembled WGS sequence"/>
</dbReference>
<evidence type="ECO:0000313" key="3">
    <source>
        <dbReference type="EMBL" id="KAH7638871.1"/>
    </source>
</evidence>
<keyword evidence="2" id="KW-1133">Transmembrane helix</keyword>
<feature type="compositionally biased region" description="Low complexity" evidence="1">
    <location>
        <begin position="591"/>
        <end position="622"/>
    </location>
</feature>
<comment type="caution">
    <text evidence="3">The sequence shown here is derived from an EMBL/GenBank/DDBJ whole genome shotgun (WGS) entry which is preliminary data.</text>
</comment>
<evidence type="ECO:0000256" key="1">
    <source>
        <dbReference type="SAM" id="MobiDB-lite"/>
    </source>
</evidence>
<feature type="transmembrane region" description="Helical" evidence="2">
    <location>
        <begin position="6"/>
        <end position="28"/>
    </location>
</feature>
<gene>
    <name evidence="3" type="ORF">HUG17_2904</name>
</gene>
<evidence type="ECO:0000256" key="2">
    <source>
        <dbReference type="SAM" id="Phobius"/>
    </source>
</evidence>
<organism evidence="3">
    <name type="scientific">Dermatophagoides farinae</name>
    <name type="common">American house dust mite</name>
    <dbReference type="NCBI Taxonomy" id="6954"/>
    <lineage>
        <taxon>Eukaryota</taxon>
        <taxon>Metazoa</taxon>
        <taxon>Ecdysozoa</taxon>
        <taxon>Arthropoda</taxon>
        <taxon>Chelicerata</taxon>
        <taxon>Arachnida</taxon>
        <taxon>Acari</taxon>
        <taxon>Acariformes</taxon>
        <taxon>Sarcoptiformes</taxon>
        <taxon>Astigmata</taxon>
        <taxon>Psoroptidia</taxon>
        <taxon>Analgoidea</taxon>
        <taxon>Pyroglyphidae</taxon>
        <taxon>Dermatophagoidinae</taxon>
        <taxon>Dermatophagoides</taxon>
    </lineage>
</organism>
<accession>A0A9D4SEL9</accession>
<keyword evidence="2" id="KW-0812">Transmembrane</keyword>
<keyword evidence="2" id="KW-0472">Membrane</keyword>
<feature type="transmembrane region" description="Helical" evidence="2">
    <location>
        <begin position="148"/>
        <end position="169"/>
    </location>
</feature>
<feature type="region of interest" description="Disordered" evidence="1">
    <location>
        <begin position="563"/>
        <end position="624"/>
    </location>
</feature>
<feature type="compositionally biased region" description="Polar residues" evidence="1">
    <location>
        <begin position="570"/>
        <end position="584"/>
    </location>
</feature>
<reference evidence="3" key="2">
    <citation type="journal article" date="2021" name="World Allergy Organ. J.">
        <title>Chromosome-level assembly of Dermatophagoides farinae genome and transcriptome reveals two novel allergens Der f 37 and Der f 39.</title>
        <authorList>
            <person name="Chen J."/>
            <person name="Cai Z."/>
            <person name="Fan D."/>
            <person name="Hu J."/>
            <person name="Hou Y."/>
            <person name="He Y."/>
            <person name="Zhang Z."/>
            <person name="Zhao Z."/>
            <person name="Gao P."/>
            <person name="Hu W."/>
            <person name="Sun J."/>
            <person name="Li J."/>
            <person name="Ji K."/>
        </authorList>
    </citation>
    <scope>NUCLEOTIDE SEQUENCE</scope>
    <source>
        <strain evidence="3">JKM2019</strain>
    </source>
</reference>
<dbReference type="AlphaFoldDB" id="A0A9D4SEL9"/>
<proteinExistence type="predicted"/>
<dbReference type="EMBL" id="SDOV01000007">
    <property type="protein sequence ID" value="KAH7638871.1"/>
    <property type="molecule type" value="Genomic_DNA"/>
</dbReference>
<reference evidence="3" key="1">
    <citation type="submission" date="2020-06" db="EMBL/GenBank/DDBJ databases">
        <authorList>
            <person name="Ji K."/>
            <person name="Li J."/>
        </authorList>
    </citation>
    <scope>NUCLEOTIDE SEQUENCE</scope>
    <source>
        <strain evidence="3">JKM2019</strain>
        <tissue evidence="3">Whole body</tissue>
    </source>
</reference>
<protein>
    <submittedName>
        <fullName evidence="3">Uncharacterized protein</fullName>
    </submittedName>
</protein>
<name>A0A9D4SEL9_DERFA</name>